<dbReference type="EMBL" id="AP026867">
    <property type="protein sequence ID" value="BDS09399.1"/>
    <property type="molecule type" value="Genomic_DNA"/>
</dbReference>
<evidence type="ECO:0000313" key="2">
    <source>
        <dbReference type="Proteomes" id="UP001060919"/>
    </source>
</evidence>
<keyword evidence="2" id="KW-1185">Reference proteome</keyword>
<name>A0A915VMN6_9BACT</name>
<dbReference type="KEGG" id="aup:AsAng_0000970"/>
<gene>
    <name evidence="1" type="ORF">AsAng_0000970</name>
</gene>
<reference evidence="1" key="1">
    <citation type="submission" date="2022-09" db="EMBL/GenBank/DDBJ databases">
        <title>Aureispira anguillicida sp. nov., isolated from Leptocephalus of Japanese eel Anguilla japonica.</title>
        <authorList>
            <person name="Yuasa K."/>
            <person name="Mekata T."/>
            <person name="Ikunari K."/>
        </authorList>
    </citation>
    <scope>NUCLEOTIDE SEQUENCE</scope>
    <source>
        <strain evidence="1">EL160426</strain>
    </source>
</reference>
<sequence>MNTFYSFIAFIHDLLNALCFGNTSTYKGNDTHLGPQSPNNSPLSLII</sequence>
<accession>A0A915VMN6</accession>
<dbReference type="Proteomes" id="UP001060919">
    <property type="component" value="Chromosome"/>
</dbReference>
<evidence type="ECO:0000313" key="1">
    <source>
        <dbReference type="EMBL" id="BDS09399.1"/>
    </source>
</evidence>
<protein>
    <submittedName>
        <fullName evidence="1">Uncharacterized protein</fullName>
    </submittedName>
</protein>
<organism evidence="1 2">
    <name type="scientific">Aureispira anguillae</name>
    <dbReference type="NCBI Taxonomy" id="2864201"/>
    <lineage>
        <taxon>Bacteria</taxon>
        <taxon>Pseudomonadati</taxon>
        <taxon>Bacteroidota</taxon>
        <taxon>Saprospiria</taxon>
        <taxon>Saprospirales</taxon>
        <taxon>Saprospiraceae</taxon>
        <taxon>Aureispira</taxon>
    </lineage>
</organism>
<proteinExistence type="predicted"/>
<dbReference type="AlphaFoldDB" id="A0A915VMN6"/>